<evidence type="ECO:0000313" key="3">
    <source>
        <dbReference type="Proteomes" id="UP000287872"/>
    </source>
</evidence>
<name>A0A401UPF2_9CLOT</name>
<dbReference type="RefSeq" id="WP_125003165.1">
    <property type="nucleotide sequence ID" value="NZ_BHYK01000017.1"/>
</dbReference>
<dbReference type="AlphaFoldDB" id="A0A401UPF2"/>
<accession>A0A401UPF2</accession>
<dbReference type="Gene3D" id="3.30.460.10">
    <property type="entry name" value="Beta Polymerase, domain 2"/>
    <property type="match status" value="1"/>
</dbReference>
<sequence>MKKTILQYQKAFNSVVDRIKIDESVLSVMVFGSMVTGDLWEESDIDLFVIVKENFEKIRDIHTEEKDVPVHIKLMGKEKFIQIYSDNLKGGYIHRIFSSSRLVFSKDMDITVRFDGGRFFPDIDRERWGMFFLGKLLKDMGVCKKYLWSNGIYTSYTTAIRCIEKYSRLFVNSSGYMISKDVLAMAMNLNEDFKQCVDKLFFEKTNLAETIQETMTFLEESINSSIKSNCNLLLNYMREQDKFLSAEEIMAEDLFVDFDIDMEELLNKLWERDIIKKESRDFKIEKDKTLFKQNVYFV</sequence>
<proteinExistence type="predicted"/>
<dbReference type="InterPro" id="IPR043519">
    <property type="entry name" value="NT_sf"/>
</dbReference>
<dbReference type="Gene3D" id="1.20.120.330">
    <property type="entry name" value="Nucleotidyltransferases domain 2"/>
    <property type="match status" value="1"/>
</dbReference>
<feature type="domain" description="Polymerase beta nucleotidyltransferase" evidence="1">
    <location>
        <begin position="20"/>
        <end position="107"/>
    </location>
</feature>
<dbReference type="InterPro" id="IPR041633">
    <property type="entry name" value="Polbeta"/>
</dbReference>
<evidence type="ECO:0000313" key="2">
    <source>
        <dbReference type="EMBL" id="GCD11388.1"/>
    </source>
</evidence>
<organism evidence="2 3">
    <name type="scientific">Clostridium tagluense</name>
    <dbReference type="NCBI Taxonomy" id="360422"/>
    <lineage>
        <taxon>Bacteria</taxon>
        <taxon>Bacillati</taxon>
        <taxon>Bacillota</taxon>
        <taxon>Clostridia</taxon>
        <taxon>Eubacteriales</taxon>
        <taxon>Clostridiaceae</taxon>
        <taxon>Clostridium</taxon>
    </lineage>
</organism>
<protein>
    <submittedName>
        <fullName evidence="2">Nucleotidyltransferase</fullName>
    </submittedName>
</protein>
<dbReference type="CDD" id="cd05403">
    <property type="entry name" value="NT_KNTase_like"/>
    <property type="match status" value="1"/>
</dbReference>
<dbReference type="SUPFAM" id="SSF81301">
    <property type="entry name" value="Nucleotidyltransferase"/>
    <property type="match status" value="1"/>
</dbReference>
<dbReference type="OrthoDB" id="2539715at2"/>
<evidence type="ECO:0000259" key="1">
    <source>
        <dbReference type="Pfam" id="PF18765"/>
    </source>
</evidence>
<dbReference type="GO" id="GO:0016740">
    <property type="term" value="F:transferase activity"/>
    <property type="evidence" value="ECO:0007669"/>
    <property type="project" value="UniProtKB-KW"/>
</dbReference>
<comment type="caution">
    <text evidence="2">The sequence shown here is derived from an EMBL/GenBank/DDBJ whole genome shotgun (WGS) entry which is preliminary data.</text>
</comment>
<dbReference type="Proteomes" id="UP000287872">
    <property type="component" value="Unassembled WGS sequence"/>
</dbReference>
<gene>
    <name evidence="2" type="ORF">Ctaglu_30110</name>
</gene>
<keyword evidence="2" id="KW-0808">Transferase</keyword>
<dbReference type="Pfam" id="PF18765">
    <property type="entry name" value="Polbeta"/>
    <property type="match status" value="1"/>
</dbReference>
<reference evidence="2 3" key="1">
    <citation type="submission" date="2018-11" db="EMBL/GenBank/DDBJ databases">
        <title>Genome sequencing and assembly of Clostridium tagluense strain A121.</title>
        <authorList>
            <person name="Murakami T."/>
            <person name="Segawa T."/>
            <person name="Shcherbakova V.A."/>
            <person name="Mori H."/>
            <person name="Yoshimura Y."/>
        </authorList>
    </citation>
    <scope>NUCLEOTIDE SEQUENCE [LARGE SCALE GENOMIC DNA]</scope>
    <source>
        <strain evidence="2 3">A121</strain>
    </source>
</reference>
<dbReference type="EMBL" id="BHYK01000017">
    <property type="protein sequence ID" value="GCD11388.1"/>
    <property type="molecule type" value="Genomic_DNA"/>
</dbReference>
<keyword evidence="3" id="KW-1185">Reference proteome</keyword>